<dbReference type="RefSeq" id="WP_099645198.1">
    <property type="nucleotide sequence ID" value="NZ_KZ319288.1"/>
</dbReference>
<dbReference type="OrthoDB" id="1434127at2"/>
<dbReference type="PANTHER" id="PTHR21028:SF2">
    <property type="entry name" value="CYTH DOMAIN-CONTAINING PROTEIN"/>
    <property type="match status" value="1"/>
</dbReference>
<protein>
    <recommendedName>
        <fullName evidence="1">CYTH domain-containing protein</fullName>
    </recommendedName>
</protein>
<dbReference type="Proteomes" id="UP000229433">
    <property type="component" value="Unassembled WGS sequence"/>
</dbReference>
<dbReference type="SUPFAM" id="SSF55154">
    <property type="entry name" value="CYTH-like phosphatases"/>
    <property type="match status" value="1"/>
</dbReference>
<dbReference type="InterPro" id="IPR033469">
    <property type="entry name" value="CYTH-like_dom_sf"/>
</dbReference>
<keyword evidence="3" id="KW-1185">Reference proteome</keyword>
<dbReference type="InterPro" id="IPR023577">
    <property type="entry name" value="CYTH_domain"/>
</dbReference>
<evidence type="ECO:0000313" key="2">
    <source>
        <dbReference type="EMBL" id="PHQ30365.1"/>
    </source>
</evidence>
<accession>A0A2G1VUC6</accession>
<dbReference type="Gene3D" id="2.40.320.10">
    <property type="entry name" value="Hypothetical Protein Pfu-838710-001"/>
    <property type="match status" value="1"/>
</dbReference>
<dbReference type="InterPro" id="IPR008173">
    <property type="entry name" value="Adenylyl_cyclase_CyaB"/>
</dbReference>
<dbReference type="PROSITE" id="PS51707">
    <property type="entry name" value="CYTH"/>
    <property type="match status" value="1"/>
</dbReference>
<evidence type="ECO:0000313" key="3">
    <source>
        <dbReference type="Proteomes" id="UP000229433"/>
    </source>
</evidence>
<name>A0A2G1VUC6_9FLAO</name>
<dbReference type="PANTHER" id="PTHR21028">
    <property type="entry name" value="SI:CH211-156B7.4"/>
    <property type="match status" value="1"/>
</dbReference>
<dbReference type="Pfam" id="PF01928">
    <property type="entry name" value="CYTH"/>
    <property type="match status" value="1"/>
</dbReference>
<dbReference type="AlphaFoldDB" id="A0A2G1VUC6"/>
<dbReference type="EMBL" id="NQXA01000002">
    <property type="protein sequence ID" value="PHQ30365.1"/>
    <property type="molecule type" value="Genomic_DNA"/>
</dbReference>
<comment type="caution">
    <text evidence="2">The sequence shown here is derived from an EMBL/GenBank/DDBJ whole genome shotgun (WGS) entry which is preliminary data.</text>
</comment>
<gene>
    <name evidence="2" type="ORF">CJ305_05215</name>
</gene>
<evidence type="ECO:0000259" key="1">
    <source>
        <dbReference type="PROSITE" id="PS51707"/>
    </source>
</evidence>
<organism evidence="2 3">
    <name type="scientific">Leeuwenhoekiella nanhaiensis</name>
    <dbReference type="NCBI Taxonomy" id="1655491"/>
    <lineage>
        <taxon>Bacteria</taxon>
        <taxon>Pseudomonadati</taxon>
        <taxon>Bacteroidota</taxon>
        <taxon>Flavobacteriia</taxon>
        <taxon>Flavobacteriales</taxon>
        <taxon>Flavobacteriaceae</taxon>
        <taxon>Leeuwenhoekiella</taxon>
    </lineage>
</organism>
<reference evidence="2 3" key="1">
    <citation type="submission" date="2017-08" db="EMBL/GenBank/DDBJ databases">
        <title>The whole genome shortgun sequences of strain Leeuwenhoekiella nanhaiensis G18 from the South China Sea.</title>
        <authorList>
            <person name="Liu Q."/>
        </authorList>
    </citation>
    <scope>NUCLEOTIDE SEQUENCE [LARGE SCALE GENOMIC DNA]</scope>
    <source>
        <strain evidence="2 3">G18</strain>
    </source>
</reference>
<sequence length="191" mass="22940">MYEVELTARLKNYQETRNEILKLKIDSQMRLDYDDRYYDKNNQLTGEDQEFRLRTKIIIDTGEARHYLTFKDTAFERRTRSKPEYETLVTDHGNTEQILFKLGYVKTAHYAKHCEIFNLYYQEIAVEIALVRFDELEDSFIEIETQTPEKAETDSLFEILYSLLDQLQISKEQLTEDFYIEMIKEARAKRA</sequence>
<feature type="domain" description="CYTH" evidence="1">
    <location>
        <begin position="1"/>
        <end position="185"/>
    </location>
</feature>
<proteinExistence type="predicted"/>